<protein>
    <submittedName>
        <fullName evidence="1">Uncharacterized protein</fullName>
    </submittedName>
</protein>
<dbReference type="Proteomes" id="UP000004679">
    <property type="component" value="Unassembled WGS sequence"/>
</dbReference>
<dbReference type="RefSeq" id="WP_008292076.1">
    <property type="nucleotide sequence ID" value="NZ_GG657906.1"/>
</dbReference>
<reference evidence="1 2" key="1">
    <citation type="journal article" date="2011" name="J. Bacteriol.">
        <title>Draft genome sequence of the chemolithoheterotrophic, halophilic methylotroph Methylophaga thiooxydans DMS010.</title>
        <authorList>
            <person name="Boden R."/>
            <person name="Ferriera S."/>
            <person name="Johnson J."/>
            <person name="Kelly D.P."/>
            <person name="Murrell J.C."/>
            <person name="Schafer H."/>
        </authorList>
    </citation>
    <scope>NUCLEOTIDE SEQUENCE [LARGE SCALE GENOMIC DNA]</scope>
    <source>
        <strain evidence="1 2">DMS010</strain>
    </source>
</reference>
<dbReference type="HOGENOM" id="CLU_038662_1_0_6"/>
<evidence type="ECO:0000313" key="1">
    <source>
        <dbReference type="EMBL" id="EEF78538.1"/>
    </source>
</evidence>
<dbReference type="OrthoDB" id="9052589at2"/>
<accession>C0N9L7</accession>
<dbReference type="AlphaFoldDB" id="C0N9L7"/>
<name>C0N9L7_9GAMM</name>
<gene>
    <name evidence="1" type="ORF">MDMS009_2711</name>
</gene>
<dbReference type="EMBL" id="GG657906">
    <property type="protein sequence ID" value="EEF78538.1"/>
    <property type="molecule type" value="Genomic_DNA"/>
</dbReference>
<proteinExistence type="predicted"/>
<organism evidence="1 2">
    <name type="scientific">Methylophaga thiooxydans DMS010</name>
    <dbReference type="NCBI Taxonomy" id="637616"/>
    <lineage>
        <taxon>Bacteria</taxon>
        <taxon>Pseudomonadati</taxon>
        <taxon>Pseudomonadota</taxon>
        <taxon>Gammaproteobacteria</taxon>
        <taxon>Thiotrichales</taxon>
        <taxon>Piscirickettsiaceae</taxon>
        <taxon>Methylophaga</taxon>
    </lineage>
</organism>
<keyword evidence="2" id="KW-1185">Reference proteome</keyword>
<sequence length="517" mass="58224">MSRDNFTKAVIEKLKARVSNRCSNPECRVQTTAPSDSGGISNIGIAAHICAASPGGPRYDSSMSSSERKSLDNAIWLCSNCSIDIDRDLIRYTVDLLKEWKQIAENNARLELGKKIPSHKDTVNTITASLTGLGANFVPTAISNVHIASEKALEALDERFKVQSFFDGNMSTFRILAKETVPLQMIIPSEAAKDYQKQYMELVEHGKDVEIDASSFNFEGSRLFEELFNQPYGKLNISATNRKAIQKIWLVEKETSLVETFDDIHGDLRIGTKSFNFTGKSCADTFSTNFSKPITENKTTHKVDLNFTVGFERWEGTDIQQIKYFEKFFSLFEKIALGWQIFTSLEVDGSKILTSQAMYADNSEFVKNTNSFLHYINSCRIIGRSLGVQINFKLDVSYSAEEHKRLAEITDIISGNQQFKSNEISDNLSTDIIVTDKKENVDKMLAIDKPISMRMVQNECETVELFGQEVVLPPKVFYFSSVTPKIYIDISNIQPGDTVNVEWIPEANSKFVVSYEL</sequence>
<evidence type="ECO:0000313" key="2">
    <source>
        <dbReference type="Proteomes" id="UP000004679"/>
    </source>
</evidence>